<dbReference type="EMBL" id="JBJXBP010000007">
    <property type="protein sequence ID" value="KAL3820342.1"/>
    <property type="molecule type" value="Genomic_DNA"/>
</dbReference>
<keyword evidence="5" id="KW-0732">Signal</keyword>
<keyword evidence="10" id="KW-1185">Reference proteome</keyword>
<dbReference type="PANTHER" id="PTHR31286:SF178">
    <property type="entry name" value="DUF4283 DOMAIN-CONTAINING PROTEIN"/>
    <property type="match status" value="1"/>
</dbReference>
<evidence type="ECO:0000256" key="2">
    <source>
        <dbReference type="ARBA" id="ARBA00005581"/>
    </source>
</evidence>
<evidence type="ECO:0000256" key="4">
    <source>
        <dbReference type="ARBA" id="ARBA00022525"/>
    </source>
</evidence>
<keyword evidence="4" id="KW-0964">Secreted</keyword>
<dbReference type="AlphaFoldDB" id="A0ABD3S7I2"/>
<comment type="subcellular location">
    <subcellularLocation>
        <location evidence="1">Secreted</location>
    </subcellularLocation>
</comment>
<dbReference type="Pfam" id="PF14111">
    <property type="entry name" value="DUF4283"/>
    <property type="match status" value="1"/>
</dbReference>
<dbReference type="InterPro" id="IPR040256">
    <property type="entry name" value="At4g02000-like"/>
</dbReference>
<evidence type="ECO:0000256" key="1">
    <source>
        <dbReference type="ARBA" id="ARBA00004613"/>
    </source>
</evidence>
<dbReference type="InterPro" id="IPR025836">
    <property type="entry name" value="Zn_knuckle_CX2CX4HX4C"/>
</dbReference>
<protein>
    <recommendedName>
        <fullName evidence="11">DUF4283 domain-containing protein</fullName>
    </recommendedName>
</protein>
<name>A0ABD3S7I2_9LAMI</name>
<evidence type="ECO:0000256" key="6">
    <source>
        <dbReference type="SAM" id="MobiDB-lite"/>
    </source>
</evidence>
<sequence>MDISNIDFGKKINLTDVEEGFCLAGDDWDQINSSTDLILVGRILGLKSANLESIKNILSKAWSPAKGIDVKQIGDSRFIFSFKHKLDLKRALENGPWSYEKRLIVLNTVKPDDDPFIVELNWTDFYVLISGLPLAKSNRVMGEKICRRLGTFKGIQSESSDSILGSVIRARVGLNITKPIPRVMKIFNDKGDTIVVSFRYERLPNFCYHCGLFDHTSALCNNRYLFEEEQKVEDLPYGSWLRAPNSGRTQSGGWQESSGIYVYQHKFANRVSVTNLRSDEARITGAAIFSPIQTPPKSTTPDPQASKIFESGLGRDSIGSEEKGRSDLADTVNITAPGLGEKLSHFPHISPIKEDNKGKTILETDLTLPSVPNRSPLINLSSSFQPNSFNAAHPLKDNGPKSTLIDLTLPDPNKSSTFGQTSHNLSHLSPIIPTHLLAQALKSNNNISSISDALSSLAHGRQPSMTKQHTLKKSSHTNTPTNQTHSTEPSNQSAPDLSSRTHPFSNTKIRTEPNTLSNTVLPQLPTKITTPQPASSNYLNLPNSLINIPIGVNTSITHPPSQNLALKRKRSKGKENVPPPQSKLKFVLKTSNSSKSPPNPKNLLVIPAVLAVRMDPKRCCTVCLRALMPVKYGPFRISHVLPIIPLPRRLKIGSLRTLKHVMVKISKIILSIKKITIKTYQTLQKSFWCTFKTKHGSGNYAVYNMIPLDLKCHGDCVWEVDRDGPCLRQVGGPLSCQKWQKHSTKSALN</sequence>
<dbReference type="GO" id="GO:0060320">
    <property type="term" value="P:rejection of self pollen"/>
    <property type="evidence" value="ECO:0007669"/>
    <property type="project" value="UniProtKB-KW"/>
</dbReference>
<evidence type="ECO:0000256" key="5">
    <source>
        <dbReference type="ARBA" id="ARBA00022729"/>
    </source>
</evidence>
<feature type="region of interest" description="Disordered" evidence="6">
    <location>
        <begin position="458"/>
        <end position="519"/>
    </location>
</feature>
<proteinExistence type="inferred from homology"/>
<dbReference type="InterPro" id="IPR010264">
    <property type="entry name" value="Self-incomp_S1"/>
</dbReference>
<dbReference type="Pfam" id="PF14392">
    <property type="entry name" value="zf-CCHC_4"/>
    <property type="match status" value="1"/>
</dbReference>
<comment type="similarity">
    <text evidence="2">Belongs to the plant self-incompatibility (S1) protein family.</text>
</comment>
<evidence type="ECO:0000256" key="3">
    <source>
        <dbReference type="ARBA" id="ARBA00022471"/>
    </source>
</evidence>
<evidence type="ECO:0000259" key="8">
    <source>
        <dbReference type="Pfam" id="PF14392"/>
    </source>
</evidence>
<dbReference type="GO" id="GO:0005576">
    <property type="term" value="C:extracellular region"/>
    <property type="evidence" value="ECO:0007669"/>
    <property type="project" value="UniProtKB-SubCell"/>
</dbReference>
<accession>A0ABD3S7I2</accession>
<dbReference type="InterPro" id="IPR025558">
    <property type="entry name" value="DUF4283"/>
</dbReference>
<comment type="caution">
    <text evidence="9">The sequence shown here is derived from an EMBL/GenBank/DDBJ whole genome shotgun (WGS) entry which is preliminary data.</text>
</comment>
<dbReference type="PANTHER" id="PTHR31286">
    <property type="entry name" value="GLYCINE-RICH CELL WALL STRUCTURAL PROTEIN 1.8-LIKE"/>
    <property type="match status" value="1"/>
</dbReference>
<reference evidence="9 10" key="1">
    <citation type="submission" date="2024-12" db="EMBL/GenBank/DDBJ databases">
        <title>The unique morphological basis and parallel evolutionary history of personate flowers in Penstemon.</title>
        <authorList>
            <person name="Depatie T.H."/>
            <person name="Wessinger C.A."/>
        </authorList>
    </citation>
    <scope>NUCLEOTIDE SEQUENCE [LARGE SCALE GENOMIC DNA]</scope>
    <source>
        <strain evidence="9">WTNN_2</strain>
        <tissue evidence="9">Leaf</tissue>
    </source>
</reference>
<feature type="domain" description="Zinc knuckle CX2CX4HX4C" evidence="8">
    <location>
        <begin position="175"/>
        <end position="221"/>
    </location>
</feature>
<feature type="domain" description="DUF4283" evidence="7">
    <location>
        <begin position="37"/>
        <end position="112"/>
    </location>
</feature>
<dbReference type="Proteomes" id="UP001634393">
    <property type="component" value="Unassembled WGS sequence"/>
</dbReference>
<evidence type="ECO:0000259" key="7">
    <source>
        <dbReference type="Pfam" id="PF14111"/>
    </source>
</evidence>
<gene>
    <name evidence="9" type="ORF">ACJIZ3_006247</name>
</gene>
<dbReference type="Pfam" id="PF05938">
    <property type="entry name" value="Self-incomp_S1"/>
    <property type="match status" value="1"/>
</dbReference>
<evidence type="ECO:0000313" key="10">
    <source>
        <dbReference type="Proteomes" id="UP001634393"/>
    </source>
</evidence>
<evidence type="ECO:0008006" key="11">
    <source>
        <dbReference type="Google" id="ProtNLM"/>
    </source>
</evidence>
<organism evidence="9 10">
    <name type="scientific">Penstemon smallii</name>
    <dbReference type="NCBI Taxonomy" id="265156"/>
    <lineage>
        <taxon>Eukaryota</taxon>
        <taxon>Viridiplantae</taxon>
        <taxon>Streptophyta</taxon>
        <taxon>Embryophyta</taxon>
        <taxon>Tracheophyta</taxon>
        <taxon>Spermatophyta</taxon>
        <taxon>Magnoliopsida</taxon>
        <taxon>eudicotyledons</taxon>
        <taxon>Gunneridae</taxon>
        <taxon>Pentapetalae</taxon>
        <taxon>asterids</taxon>
        <taxon>lamiids</taxon>
        <taxon>Lamiales</taxon>
        <taxon>Plantaginaceae</taxon>
        <taxon>Cheloneae</taxon>
        <taxon>Penstemon</taxon>
    </lineage>
</organism>
<evidence type="ECO:0000313" key="9">
    <source>
        <dbReference type="EMBL" id="KAL3820342.1"/>
    </source>
</evidence>
<feature type="compositionally biased region" description="Polar residues" evidence="6">
    <location>
        <begin position="476"/>
        <end position="519"/>
    </location>
</feature>
<keyword evidence="3" id="KW-0713">Self-incompatibility</keyword>